<accession>A0A931GXU5</accession>
<organism evidence="2 3">
    <name type="scientific">Corynebacterium aquatimens</name>
    <dbReference type="NCBI Taxonomy" id="1190508"/>
    <lineage>
        <taxon>Bacteria</taxon>
        <taxon>Bacillati</taxon>
        <taxon>Actinomycetota</taxon>
        <taxon>Actinomycetes</taxon>
        <taxon>Mycobacteriales</taxon>
        <taxon>Corynebacteriaceae</taxon>
        <taxon>Corynebacterium</taxon>
    </lineage>
</organism>
<dbReference type="Gene3D" id="3.40.50.1820">
    <property type="entry name" value="alpha/beta hydrolase"/>
    <property type="match status" value="1"/>
</dbReference>
<dbReference type="AlphaFoldDB" id="A0A931GXU5"/>
<reference evidence="2" key="1">
    <citation type="submission" date="2020-11" db="EMBL/GenBank/DDBJ databases">
        <title>Sequencing the genomes of 1000 actinobacteria strains.</title>
        <authorList>
            <person name="Klenk H.-P."/>
        </authorList>
    </citation>
    <scope>NUCLEOTIDE SEQUENCE</scope>
    <source>
        <strain evidence="2">DSM 45632</strain>
    </source>
</reference>
<dbReference type="EMBL" id="JADOUE010000001">
    <property type="protein sequence ID" value="MBG6122489.1"/>
    <property type="molecule type" value="Genomic_DNA"/>
</dbReference>
<dbReference type="GO" id="GO:0016787">
    <property type="term" value="F:hydrolase activity"/>
    <property type="evidence" value="ECO:0007669"/>
    <property type="project" value="UniProtKB-KW"/>
</dbReference>
<dbReference type="SUPFAM" id="SSF53474">
    <property type="entry name" value="alpha/beta-Hydrolases"/>
    <property type="match status" value="1"/>
</dbReference>
<keyword evidence="1" id="KW-0732">Signal</keyword>
<gene>
    <name evidence="2" type="ORF">IW254_001458</name>
</gene>
<dbReference type="GO" id="GO:0016747">
    <property type="term" value="F:acyltransferase activity, transferring groups other than amino-acyl groups"/>
    <property type="evidence" value="ECO:0007669"/>
    <property type="project" value="TreeGrafter"/>
</dbReference>
<dbReference type="Proteomes" id="UP000658613">
    <property type="component" value="Unassembled WGS sequence"/>
</dbReference>
<name>A0A931GXU5_9CORY</name>
<dbReference type="InterPro" id="IPR000801">
    <property type="entry name" value="Esterase-like"/>
</dbReference>
<keyword evidence="3" id="KW-1185">Reference proteome</keyword>
<evidence type="ECO:0000256" key="1">
    <source>
        <dbReference type="SAM" id="SignalP"/>
    </source>
</evidence>
<dbReference type="Pfam" id="PF00756">
    <property type="entry name" value="Esterase"/>
    <property type="match status" value="1"/>
</dbReference>
<evidence type="ECO:0000313" key="2">
    <source>
        <dbReference type="EMBL" id="MBG6122489.1"/>
    </source>
</evidence>
<sequence>MKLSRKVVATVSALALTLGVATATQAEAVDTQTAKTISPDENLWGKLRPITKDDARNVVRKTEPEAWYSLIDGNKVKAFNVFSPSMGREIPVAVIPAKDANGKPVQGAPIIYLLNGAGGAEQGNDWLTYAKTQQYFEKQGVNVVIPMEGAFSYYADWATTPKVNGPDQYYRGPQKWETFLAKELPGPIERELGADSRRAIVGFSMSGTPALVIPSHYPGFYTAAASFSGCAATSSPAANFFARLTVNRGSGTPEEMWGPAGGEYNRYNDALVNAEKLRDTKLYISGASGLAAETDMPGYLKSKIDKNDQNRATKELAASAGAATLIVEGGVIEAAINSCNHDFKAKMDRINGSQNVNYKLRNAGTHSWPQWREDYKLSWEETIAPAFGMKANPSVHVDRGA</sequence>
<keyword evidence="2" id="KW-0378">Hydrolase</keyword>
<protein>
    <submittedName>
        <fullName evidence="2">S-formylglutathione hydrolase FrmB</fullName>
    </submittedName>
</protein>
<dbReference type="PANTHER" id="PTHR48098">
    <property type="entry name" value="ENTEROCHELIN ESTERASE-RELATED"/>
    <property type="match status" value="1"/>
</dbReference>
<dbReference type="InterPro" id="IPR050583">
    <property type="entry name" value="Mycobacterial_A85_antigen"/>
</dbReference>
<dbReference type="InterPro" id="IPR029058">
    <property type="entry name" value="AB_hydrolase_fold"/>
</dbReference>
<feature type="signal peptide" evidence="1">
    <location>
        <begin position="1"/>
        <end position="28"/>
    </location>
</feature>
<dbReference type="PANTHER" id="PTHR48098:SF1">
    <property type="entry name" value="DIACYLGLYCEROL ACYLTRANSFERASE_MYCOLYLTRANSFERASE AG85A"/>
    <property type="match status" value="1"/>
</dbReference>
<comment type="caution">
    <text evidence="2">The sequence shown here is derived from an EMBL/GenBank/DDBJ whole genome shotgun (WGS) entry which is preliminary data.</text>
</comment>
<proteinExistence type="predicted"/>
<evidence type="ECO:0000313" key="3">
    <source>
        <dbReference type="Proteomes" id="UP000658613"/>
    </source>
</evidence>
<feature type="chain" id="PRO_5037495954" evidence="1">
    <location>
        <begin position="29"/>
        <end position="401"/>
    </location>
</feature>
<dbReference type="RefSeq" id="WP_196824873.1">
    <property type="nucleotide sequence ID" value="NZ_CP046980.1"/>
</dbReference>